<dbReference type="AlphaFoldDB" id="A0A0B7MUU2"/>
<reference evidence="2 3" key="1">
    <citation type="submission" date="2014-09" db="EMBL/GenBank/DDBJ databases">
        <authorList>
            <person name="Ellenberger Sabrina"/>
        </authorList>
    </citation>
    <scope>NUCLEOTIDE SEQUENCE [LARGE SCALE GENOMIC DNA]</scope>
    <source>
        <strain evidence="2 3">CBS 412.66</strain>
    </source>
</reference>
<sequence>AHKAECTGGKRRKHKSKDIVPKPAVKKQQHITSTTNDTDDSDSDNEESNQSFAALGIQENKVGSADSDMDTD</sequence>
<evidence type="ECO:0000313" key="3">
    <source>
        <dbReference type="Proteomes" id="UP000054107"/>
    </source>
</evidence>
<feature type="region of interest" description="Disordered" evidence="1">
    <location>
        <begin position="1"/>
        <end position="72"/>
    </location>
</feature>
<feature type="compositionally biased region" description="Basic residues" evidence="1">
    <location>
        <begin position="1"/>
        <end position="16"/>
    </location>
</feature>
<protein>
    <submittedName>
        <fullName evidence="2">Uncharacterized protein</fullName>
    </submittedName>
</protein>
<evidence type="ECO:0000256" key="1">
    <source>
        <dbReference type="SAM" id="MobiDB-lite"/>
    </source>
</evidence>
<dbReference type="OrthoDB" id="2287420at2759"/>
<organism evidence="2 3">
    <name type="scientific">Parasitella parasitica</name>
    <dbReference type="NCBI Taxonomy" id="35722"/>
    <lineage>
        <taxon>Eukaryota</taxon>
        <taxon>Fungi</taxon>
        <taxon>Fungi incertae sedis</taxon>
        <taxon>Mucoromycota</taxon>
        <taxon>Mucoromycotina</taxon>
        <taxon>Mucoromycetes</taxon>
        <taxon>Mucorales</taxon>
        <taxon>Mucorineae</taxon>
        <taxon>Mucoraceae</taxon>
        <taxon>Parasitella</taxon>
    </lineage>
</organism>
<feature type="non-terminal residue" evidence="2">
    <location>
        <position position="1"/>
    </location>
</feature>
<feature type="compositionally biased region" description="Acidic residues" evidence="1">
    <location>
        <begin position="37"/>
        <end position="47"/>
    </location>
</feature>
<dbReference type="Proteomes" id="UP000054107">
    <property type="component" value="Unassembled WGS sequence"/>
</dbReference>
<accession>A0A0B7MUU2</accession>
<gene>
    <name evidence="2" type="primary">PARPA_00324.1 scaffold 618</name>
</gene>
<name>A0A0B7MUU2_9FUNG</name>
<keyword evidence="3" id="KW-1185">Reference proteome</keyword>
<feature type="non-terminal residue" evidence="2">
    <location>
        <position position="72"/>
    </location>
</feature>
<evidence type="ECO:0000313" key="2">
    <source>
        <dbReference type="EMBL" id="CEP07055.1"/>
    </source>
</evidence>
<dbReference type="EMBL" id="LN718960">
    <property type="protein sequence ID" value="CEP07055.1"/>
    <property type="molecule type" value="Genomic_DNA"/>
</dbReference>
<proteinExistence type="predicted"/>